<dbReference type="EMBL" id="JARBHB010000005">
    <property type="protein sequence ID" value="KAJ8883053.1"/>
    <property type="molecule type" value="Genomic_DNA"/>
</dbReference>
<evidence type="ECO:0000313" key="2">
    <source>
        <dbReference type="Proteomes" id="UP001159363"/>
    </source>
</evidence>
<protein>
    <submittedName>
        <fullName evidence="1">Uncharacterized protein</fullName>
    </submittedName>
</protein>
<dbReference type="Proteomes" id="UP001159363">
    <property type="component" value="Chromosome 4"/>
</dbReference>
<reference evidence="1 2" key="1">
    <citation type="submission" date="2023-02" db="EMBL/GenBank/DDBJ databases">
        <title>LHISI_Scaffold_Assembly.</title>
        <authorList>
            <person name="Stuart O.P."/>
            <person name="Cleave R."/>
            <person name="Magrath M.J.L."/>
            <person name="Mikheyev A.S."/>
        </authorList>
    </citation>
    <scope>NUCLEOTIDE SEQUENCE [LARGE SCALE GENOMIC DNA]</scope>
    <source>
        <strain evidence="1">Daus_M_001</strain>
        <tissue evidence="1">Leg muscle</tissue>
    </source>
</reference>
<evidence type="ECO:0000313" key="1">
    <source>
        <dbReference type="EMBL" id="KAJ8883053.1"/>
    </source>
</evidence>
<sequence length="144" mass="16746">MIRLCPTLVYTKSLSNTCDRDFSIIKKAVKKVDRIYDVKQYCEMLLNAHKQPNKFKINLVETSAILNFVERIKRCRKNCKSVISASIIYALEYSSENQRTVTAREFTDGLVHHIFRLKLKRSVKLPTEQAYEGPNCINDEKLNT</sequence>
<name>A0ABQ9HFF8_9NEOP</name>
<comment type="caution">
    <text evidence="1">The sequence shown here is derived from an EMBL/GenBank/DDBJ whole genome shotgun (WGS) entry which is preliminary data.</text>
</comment>
<accession>A0ABQ9HFF8</accession>
<proteinExistence type="predicted"/>
<keyword evidence="2" id="KW-1185">Reference proteome</keyword>
<organism evidence="1 2">
    <name type="scientific">Dryococelus australis</name>
    <dbReference type="NCBI Taxonomy" id="614101"/>
    <lineage>
        <taxon>Eukaryota</taxon>
        <taxon>Metazoa</taxon>
        <taxon>Ecdysozoa</taxon>
        <taxon>Arthropoda</taxon>
        <taxon>Hexapoda</taxon>
        <taxon>Insecta</taxon>
        <taxon>Pterygota</taxon>
        <taxon>Neoptera</taxon>
        <taxon>Polyneoptera</taxon>
        <taxon>Phasmatodea</taxon>
        <taxon>Verophasmatodea</taxon>
        <taxon>Anareolatae</taxon>
        <taxon>Phasmatidae</taxon>
        <taxon>Eurycanthinae</taxon>
        <taxon>Dryococelus</taxon>
    </lineage>
</organism>
<gene>
    <name evidence="1" type="ORF">PR048_014892</name>
</gene>